<keyword evidence="1" id="KW-0175">Coiled coil</keyword>
<evidence type="ECO:0008006" key="5">
    <source>
        <dbReference type="Google" id="ProtNLM"/>
    </source>
</evidence>
<proteinExistence type="predicted"/>
<protein>
    <recommendedName>
        <fullName evidence="5">F-box domain-containing protein</fullName>
    </recommendedName>
</protein>
<dbReference type="EMBL" id="JACAZI010000016">
    <property type="protein sequence ID" value="KAF7342930.1"/>
    <property type="molecule type" value="Genomic_DNA"/>
</dbReference>
<comment type="caution">
    <text evidence="3">The sequence shown here is derived from an EMBL/GenBank/DDBJ whole genome shotgun (WGS) entry which is preliminary data.</text>
</comment>
<evidence type="ECO:0000313" key="3">
    <source>
        <dbReference type="EMBL" id="KAF7342930.1"/>
    </source>
</evidence>
<dbReference type="Proteomes" id="UP000620124">
    <property type="component" value="Unassembled WGS sequence"/>
</dbReference>
<gene>
    <name evidence="3" type="ORF">MVEN_01722700</name>
</gene>
<evidence type="ECO:0000313" key="4">
    <source>
        <dbReference type="Proteomes" id="UP000620124"/>
    </source>
</evidence>
<dbReference type="OrthoDB" id="2788229at2759"/>
<dbReference type="AlphaFoldDB" id="A0A8H6XJV3"/>
<name>A0A8H6XJV3_9AGAR</name>
<feature type="coiled-coil region" evidence="1">
    <location>
        <begin position="44"/>
        <end position="85"/>
    </location>
</feature>
<evidence type="ECO:0000256" key="1">
    <source>
        <dbReference type="SAM" id="Coils"/>
    </source>
</evidence>
<accession>A0A8H6XJV3</accession>
<sequence length="500" mass="56010">MYTQSTRIGRSQAIPNHRARGGTPQGRGAPSASALTLSGLHALVANLESRMLAQEKKIALLEQENSGLEARMVAQEKKIAVLEENSDLWQEIHRLKGPRFPPEIFLLIINSARGDEEALKTFSLVCKSWMSITREILFARITLSAVCWSGKVKPVPILNNPHCTVFPHVRAIIIDYSTTMGAGFLEPTWIDDYLVHMPKFSALTSLELYSLRPVYLDAINRAMPPTKKRGILRLVLYPEWLEMSAIAAFVSSFTDLKTLRCGGMDESLTYWLGANEPLVPPPSSLTKLVLGDSGHLSSAVLKWCTDLHSGVIKSLSPHELPTKHPVIFRDFIHRFAASLSDICLPIRGNGGAVHFLNAQYFTTLSHLRSIMLHFWDFELQLAWLPTIIAQLPPSIEDIGFFTPDLDPLSCHKSAAIWFQLDHALLGGTLPSLRSLTIVCDLFWKEKEALVKEMWPQLLPRFAEKRVLAVKVPKDFLSMVCPLSYLLLTLELTPLLVVFFD</sequence>
<organism evidence="3 4">
    <name type="scientific">Mycena venus</name>
    <dbReference type="NCBI Taxonomy" id="2733690"/>
    <lineage>
        <taxon>Eukaryota</taxon>
        <taxon>Fungi</taxon>
        <taxon>Dikarya</taxon>
        <taxon>Basidiomycota</taxon>
        <taxon>Agaricomycotina</taxon>
        <taxon>Agaricomycetes</taxon>
        <taxon>Agaricomycetidae</taxon>
        <taxon>Agaricales</taxon>
        <taxon>Marasmiineae</taxon>
        <taxon>Mycenaceae</taxon>
        <taxon>Mycena</taxon>
    </lineage>
</organism>
<reference evidence="3" key="1">
    <citation type="submission" date="2020-05" db="EMBL/GenBank/DDBJ databases">
        <title>Mycena genomes resolve the evolution of fungal bioluminescence.</title>
        <authorList>
            <person name="Tsai I.J."/>
        </authorList>
    </citation>
    <scope>NUCLEOTIDE SEQUENCE</scope>
    <source>
        <strain evidence="3">CCC161011</strain>
    </source>
</reference>
<feature type="region of interest" description="Disordered" evidence="2">
    <location>
        <begin position="1"/>
        <end position="32"/>
    </location>
</feature>
<keyword evidence="4" id="KW-1185">Reference proteome</keyword>
<evidence type="ECO:0000256" key="2">
    <source>
        <dbReference type="SAM" id="MobiDB-lite"/>
    </source>
</evidence>